<dbReference type="AlphaFoldDB" id="A0A5S6QDA2"/>
<organism evidence="1 2">
    <name type="scientific">Trichuris muris</name>
    <name type="common">Mouse whipworm</name>
    <dbReference type="NCBI Taxonomy" id="70415"/>
    <lineage>
        <taxon>Eukaryota</taxon>
        <taxon>Metazoa</taxon>
        <taxon>Ecdysozoa</taxon>
        <taxon>Nematoda</taxon>
        <taxon>Enoplea</taxon>
        <taxon>Dorylaimia</taxon>
        <taxon>Trichinellida</taxon>
        <taxon>Trichuridae</taxon>
        <taxon>Trichuris</taxon>
    </lineage>
</organism>
<dbReference type="WBParaSite" id="TMUE_1000005203.1">
    <property type="protein sequence ID" value="TMUE_1000005203.1"/>
    <property type="gene ID" value="WBGene00285210"/>
</dbReference>
<keyword evidence="1" id="KW-1185">Reference proteome</keyword>
<name>A0A5S6QDA2_TRIMR</name>
<protein>
    <submittedName>
        <fullName evidence="2">Uncharacterized protein</fullName>
    </submittedName>
</protein>
<dbReference type="Proteomes" id="UP000046395">
    <property type="component" value="Unassembled WGS sequence"/>
</dbReference>
<evidence type="ECO:0000313" key="2">
    <source>
        <dbReference type="WBParaSite" id="TMUE_1000005203.1"/>
    </source>
</evidence>
<proteinExistence type="predicted"/>
<sequence length="166" mass="18397">MRAKNVITSACSLARTVARTFRRRATALAGSGSFVGANKALGLLPFADKQRRTMLSFGYGEPEERRARRSERTATRGRYSFQFKVGLRKSKNALPSCLLVASRLLYLRCSGGQLVLCGLPHGNFPFLDGAFGWRFVQADSCDKEDSKHRAPTSAFCIRRALVEGKF</sequence>
<reference evidence="2" key="1">
    <citation type="submission" date="2019-12" db="UniProtKB">
        <authorList>
            <consortium name="WormBaseParasite"/>
        </authorList>
    </citation>
    <scope>IDENTIFICATION</scope>
</reference>
<accession>A0A5S6QDA2</accession>
<evidence type="ECO:0000313" key="1">
    <source>
        <dbReference type="Proteomes" id="UP000046395"/>
    </source>
</evidence>